<proteinExistence type="predicted"/>
<feature type="chain" id="PRO_5040201102" evidence="1">
    <location>
        <begin position="18"/>
        <end position="175"/>
    </location>
</feature>
<dbReference type="PROSITE" id="PS51257">
    <property type="entry name" value="PROKAR_LIPOPROTEIN"/>
    <property type="match status" value="1"/>
</dbReference>
<keyword evidence="3" id="KW-1185">Reference proteome</keyword>
<evidence type="ECO:0000313" key="3">
    <source>
        <dbReference type="Proteomes" id="UP000722485"/>
    </source>
</evidence>
<feature type="signal peptide" evidence="1">
    <location>
        <begin position="1"/>
        <end position="17"/>
    </location>
</feature>
<dbReference type="OrthoDB" id="5151308at2759"/>
<accession>A0A9P5HEW1</accession>
<name>A0A9P5HEW1_9HYPO</name>
<sequence length="175" mass="19156">MQIKLVAIVALATGCLADLYTVNSIKKINQATIEYHKSLTDWTGDYAGGVVMLKKSRDLINSIKAAGTHPEAKIHRRGTPEEDEKLEQEGFDVAHSLVGEIRSAVDTAIATKPKIEAVPVVGKRISLYTFEKFRSAASDLGGVFSPKASPERLEEAQDIVKRIDDEFARGYVALK</sequence>
<keyword evidence="1" id="KW-0732">Signal</keyword>
<reference evidence="2" key="1">
    <citation type="submission" date="2020-03" db="EMBL/GenBank/DDBJ databases">
        <title>Draft Genome Sequence of Cylindrodendrum hubeiense.</title>
        <authorList>
            <person name="Buettner E."/>
            <person name="Kellner H."/>
        </authorList>
    </citation>
    <scope>NUCLEOTIDE SEQUENCE</scope>
    <source>
        <strain evidence="2">IHI 201604</strain>
    </source>
</reference>
<evidence type="ECO:0000256" key="1">
    <source>
        <dbReference type="SAM" id="SignalP"/>
    </source>
</evidence>
<protein>
    <submittedName>
        <fullName evidence="2">Uncharacterized protein</fullName>
    </submittedName>
</protein>
<evidence type="ECO:0000313" key="2">
    <source>
        <dbReference type="EMBL" id="KAF7553841.1"/>
    </source>
</evidence>
<dbReference type="AlphaFoldDB" id="A0A9P5HEW1"/>
<gene>
    <name evidence="2" type="ORF">G7Z17_g3333</name>
</gene>
<organism evidence="2 3">
    <name type="scientific">Cylindrodendrum hubeiense</name>
    <dbReference type="NCBI Taxonomy" id="595255"/>
    <lineage>
        <taxon>Eukaryota</taxon>
        <taxon>Fungi</taxon>
        <taxon>Dikarya</taxon>
        <taxon>Ascomycota</taxon>
        <taxon>Pezizomycotina</taxon>
        <taxon>Sordariomycetes</taxon>
        <taxon>Hypocreomycetidae</taxon>
        <taxon>Hypocreales</taxon>
        <taxon>Nectriaceae</taxon>
        <taxon>Cylindrodendrum</taxon>
    </lineage>
</organism>
<comment type="caution">
    <text evidence="2">The sequence shown here is derived from an EMBL/GenBank/DDBJ whole genome shotgun (WGS) entry which is preliminary data.</text>
</comment>
<dbReference type="EMBL" id="JAANBB010000040">
    <property type="protein sequence ID" value="KAF7553841.1"/>
    <property type="molecule type" value="Genomic_DNA"/>
</dbReference>
<dbReference type="Proteomes" id="UP000722485">
    <property type="component" value="Unassembled WGS sequence"/>
</dbReference>